<dbReference type="Proteomes" id="UP000292424">
    <property type="component" value="Chromosome"/>
</dbReference>
<dbReference type="Gene3D" id="3.40.50.2000">
    <property type="entry name" value="Glycogen Phosphorylase B"/>
    <property type="match status" value="1"/>
</dbReference>
<name>A0A5P2FWT9_9BACT</name>
<proteinExistence type="predicted"/>
<sequence>MNKKIKLLIIGSSQGVYGGIEAFMLAIADAAAQWSEFEISLCYKLVDGYAWNTELKDMLHDKSYKVYFVEKASSELFSLIKEADVLHIQNMPPDIVIPAFIRRKKIFLTIHNRKMSGNYLRYKIWTFCSQLATERWYNSSFVHQSWEGTQLKKNSEVIPTVCALPQITSEITNRSGFLFVGRWIENKGIEEIIEAYSMLTLADRKKFPLTILGTGRLKNKIDVLIELVGLKGEIILPGFVTDEEKANYFSLSKWLLAPANTNEDLGLTPIEARNISLPAIVSRDGGLPEAAGPAAVLVTPGDVHDLYEKMTMVINMSEEEYLQRAKLAKESLKYFLKPMEYYRSKFQ</sequence>
<dbReference type="EMBL" id="CP044016">
    <property type="protein sequence ID" value="QES87986.1"/>
    <property type="molecule type" value="Genomic_DNA"/>
</dbReference>
<dbReference type="PANTHER" id="PTHR46401">
    <property type="entry name" value="GLYCOSYLTRANSFERASE WBBK-RELATED"/>
    <property type="match status" value="1"/>
</dbReference>
<reference evidence="3 4" key="1">
    <citation type="submission" date="2019-09" db="EMBL/GenBank/DDBJ databases">
        <title>Complete genome sequence of Arachidicoccus sp. B3-10 isolated from apple orchard soil.</title>
        <authorList>
            <person name="Kim H.S."/>
            <person name="Han K.-I."/>
            <person name="Suh M.K."/>
            <person name="Lee K.C."/>
            <person name="Eom M.K."/>
            <person name="Kim J.-S."/>
            <person name="Kang S.W."/>
            <person name="Sin Y."/>
            <person name="Lee J.-S."/>
        </authorList>
    </citation>
    <scope>NUCLEOTIDE SEQUENCE [LARGE SCALE GENOMIC DNA]</scope>
    <source>
        <strain evidence="3 4">B3-10</strain>
    </source>
</reference>
<feature type="domain" description="Glycosyl transferase family 1" evidence="2">
    <location>
        <begin position="173"/>
        <end position="319"/>
    </location>
</feature>
<keyword evidence="1 3" id="KW-0808">Transferase</keyword>
<dbReference type="AlphaFoldDB" id="A0A5P2FWT9"/>
<dbReference type="KEGG" id="arac:E0W69_004670"/>
<gene>
    <name evidence="3" type="ORF">E0W69_004670</name>
</gene>
<dbReference type="Pfam" id="PF00534">
    <property type="entry name" value="Glycos_transf_1"/>
    <property type="match status" value="1"/>
</dbReference>
<evidence type="ECO:0000313" key="3">
    <source>
        <dbReference type="EMBL" id="QES87986.1"/>
    </source>
</evidence>
<dbReference type="CDD" id="cd03801">
    <property type="entry name" value="GT4_PimA-like"/>
    <property type="match status" value="1"/>
</dbReference>
<dbReference type="GO" id="GO:0016757">
    <property type="term" value="F:glycosyltransferase activity"/>
    <property type="evidence" value="ECO:0007669"/>
    <property type="project" value="InterPro"/>
</dbReference>
<keyword evidence="4" id="KW-1185">Reference proteome</keyword>
<evidence type="ECO:0000259" key="2">
    <source>
        <dbReference type="Pfam" id="PF00534"/>
    </source>
</evidence>
<dbReference type="PANTHER" id="PTHR46401:SF2">
    <property type="entry name" value="GLYCOSYLTRANSFERASE WBBK-RELATED"/>
    <property type="match status" value="1"/>
</dbReference>
<evidence type="ECO:0000313" key="4">
    <source>
        <dbReference type="Proteomes" id="UP000292424"/>
    </source>
</evidence>
<dbReference type="OrthoDB" id="9790710at2"/>
<evidence type="ECO:0000256" key="1">
    <source>
        <dbReference type="ARBA" id="ARBA00022679"/>
    </source>
</evidence>
<organism evidence="3 4">
    <name type="scientific">Rhizosphaericola mali</name>
    <dbReference type="NCBI Taxonomy" id="2545455"/>
    <lineage>
        <taxon>Bacteria</taxon>
        <taxon>Pseudomonadati</taxon>
        <taxon>Bacteroidota</taxon>
        <taxon>Chitinophagia</taxon>
        <taxon>Chitinophagales</taxon>
        <taxon>Chitinophagaceae</taxon>
        <taxon>Rhizosphaericola</taxon>
    </lineage>
</organism>
<dbReference type="SUPFAM" id="SSF53756">
    <property type="entry name" value="UDP-Glycosyltransferase/glycogen phosphorylase"/>
    <property type="match status" value="1"/>
</dbReference>
<dbReference type="RefSeq" id="WP_131328873.1">
    <property type="nucleotide sequence ID" value="NZ_CP044016.1"/>
</dbReference>
<dbReference type="GO" id="GO:0009103">
    <property type="term" value="P:lipopolysaccharide biosynthetic process"/>
    <property type="evidence" value="ECO:0007669"/>
    <property type="project" value="TreeGrafter"/>
</dbReference>
<protein>
    <submittedName>
        <fullName evidence="3">Glycosyltransferase family 4 protein</fullName>
    </submittedName>
</protein>
<accession>A0A5P2FWT9</accession>
<dbReference type="InterPro" id="IPR001296">
    <property type="entry name" value="Glyco_trans_1"/>
</dbReference>